<evidence type="ECO:0000313" key="4">
    <source>
        <dbReference type="Proteomes" id="UP000192578"/>
    </source>
</evidence>
<reference evidence="4" key="1">
    <citation type="submission" date="2017-01" db="EMBL/GenBank/DDBJ databases">
        <title>Comparative genomics of anhydrobiosis in the tardigrade Hypsibius dujardini.</title>
        <authorList>
            <person name="Yoshida Y."/>
            <person name="Koutsovoulos G."/>
            <person name="Laetsch D."/>
            <person name="Stevens L."/>
            <person name="Kumar S."/>
            <person name="Horikawa D."/>
            <person name="Ishino K."/>
            <person name="Komine S."/>
            <person name="Tomita M."/>
            <person name="Blaxter M."/>
            <person name="Arakawa K."/>
        </authorList>
    </citation>
    <scope>NUCLEOTIDE SEQUENCE [LARGE SCALE GENOMIC DNA]</scope>
    <source>
        <strain evidence="4">Z151</strain>
    </source>
</reference>
<dbReference type="AlphaFoldDB" id="A0A9X6RKH1"/>
<gene>
    <name evidence="3" type="ORF">BV898_15708</name>
</gene>
<keyword evidence="4" id="KW-1185">Reference proteome</keyword>
<evidence type="ECO:0000313" key="3">
    <source>
        <dbReference type="EMBL" id="OWA51213.1"/>
    </source>
</evidence>
<dbReference type="OrthoDB" id="10059172at2759"/>
<feature type="chain" id="PRO_5040954913" description="UPAR/Ly6 domain-containing protein" evidence="2">
    <location>
        <begin position="25"/>
        <end position="252"/>
    </location>
</feature>
<dbReference type="EMBL" id="MTYJ01000218">
    <property type="protein sequence ID" value="OWA51213.1"/>
    <property type="molecule type" value="Genomic_DNA"/>
</dbReference>
<proteinExistence type="predicted"/>
<keyword evidence="2" id="KW-0732">Signal</keyword>
<dbReference type="CDD" id="cd00117">
    <property type="entry name" value="TFP"/>
    <property type="match status" value="1"/>
</dbReference>
<comment type="caution">
    <text evidence="3">The sequence shown here is derived from an EMBL/GenBank/DDBJ whole genome shotgun (WGS) entry which is preliminary data.</text>
</comment>
<feature type="compositionally biased region" description="Basic residues" evidence="1">
    <location>
        <begin position="243"/>
        <end position="252"/>
    </location>
</feature>
<sequence length="252" mass="27305">MVRTGISPVFVFLSIGFFVQGAFALQCFVCTANRFLNKDCRSLSAARLIDCPDTSTHCNAIVTDIDGMLTVNRGCSGNVFSWGFGNDECEIMTNERIIDRAVAFYQCRGDGCNNIEPGQVTTVDKVLANRSRARVPQFAMASQMQSEHTMQVGDSNLVAGSRAIVSDQETGMRMGKQAADSADDSDDSYGLPGRERRTRARTTTTTTTPTTTTTTATTTTTTTTPAPRIVVATTTPAPITRPPPKRKFTVFD</sequence>
<feature type="signal peptide" evidence="2">
    <location>
        <begin position="1"/>
        <end position="24"/>
    </location>
</feature>
<evidence type="ECO:0000256" key="2">
    <source>
        <dbReference type="SAM" id="SignalP"/>
    </source>
</evidence>
<evidence type="ECO:0000256" key="1">
    <source>
        <dbReference type="SAM" id="MobiDB-lite"/>
    </source>
</evidence>
<name>A0A9X6RKH1_HYPEX</name>
<organism evidence="3 4">
    <name type="scientific">Hypsibius exemplaris</name>
    <name type="common">Freshwater tardigrade</name>
    <dbReference type="NCBI Taxonomy" id="2072580"/>
    <lineage>
        <taxon>Eukaryota</taxon>
        <taxon>Metazoa</taxon>
        <taxon>Ecdysozoa</taxon>
        <taxon>Tardigrada</taxon>
        <taxon>Eutardigrada</taxon>
        <taxon>Parachela</taxon>
        <taxon>Hypsibioidea</taxon>
        <taxon>Hypsibiidae</taxon>
        <taxon>Hypsibius</taxon>
    </lineage>
</organism>
<accession>A0A9X6RKH1</accession>
<feature type="compositionally biased region" description="Low complexity" evidence="1">
    <location>
        <begin position="201"/>
        <end position="238"/>
    </location>
</feature>
<protein>
    <recommendedName>
        <fullName evidence="5">UPAR/Ly6 domain-containing protein</fullName>
    </recommendedName>
</protein>
<dbReference type="Proteomes" id="UP000192578">
    <property type="component" value="Unassembled WGS sequence"/>
</dbReference>
<feature type="region of interest" description="Disordered" evidence="1">
    <location>
        <begin position="170"/>
        <end position="252"/>
    </location>
</feature>
<evidence type="ECO:0008006" key="5">
    <source>
        <dbReference type="Google" id="ProtNLM"/>
    </source>
</evidence>